<gene>
    <name evidence="3" type="ORF">CCALI_02288</name>
</gene>
<dbReference type="PATRIC" id="fig|1303518.3.peg.2379"/>
<dbReference type="InterPro" id="IPR013022">
    <property type="entry name" value="Xyl_isomerase-like_TIM-brl"/>
</dbReference>
<dbReference type="InterPro" id="IPR050417">
    <property type="entry name" value="Sugar_Epim/Isomerase"/>
</dbReference>
<keyword evidence="4" id="KW-1185">Reference proteome</keyword>
<dbReference type="EC" id="5.-.-.-" evidence="3"/>
<dbReference type="InParanoid" id="S0EZV2"/>
<dbReference type="EMBL" id="HF951689">
    <property type="protein sequence ID" value="CCW36095.1"/>
    <property type="molecule type" value="Genomic_DNA"/>
</dbReference>
<protein>
    <submittedName>
        <fullName evidence="3">Sugar phosphate isomerases/epimerases</fullName>
        <ecNumber evidence="3">5.-.-.-</ecNumber>
    </submittedName>
</protein>
<dbReference type="RefSeq" id="WP_016483615.1">
    <property type="nucleotide sequence ID" value="NC_021487.1"/>
</dbReference>
<dbReference type="PROSITE" id="PS51318">
    <property type="entry name" value="TAT"/>
    <property type="match status" value="1"/>
</dbReference>
<dbReference type="OrthoDB" id="9782669at2"/>
<dbReference type="PANTHER" id="PTHR43489:SF7">
    <property type="entry name" value="3-DEHYDRO-D-GULOSIDE 4-EPIMERASE-RELATED"/>
    <property type="match status" value="1"/>
</dbReference>
<name>S0EZV2_CHTCT</name>
<dbReference type="InterPro" id="IPR036237">
    <property type="entry name" value="Xyl_isomerase-like_sf"/>
</dbReference>
<dbReference type="GO" id="GO:0016853">
    <property type="term" value="F:isomerase activity"/>
    <property type="evidence" value="ECO:0007669"/>
    <property type="project" value="UniProtKB-KW"/>
</dbReference>
<dbReference type="eggNOG" id="COG1082">
    <property type="taxonomic scope" value="Bacteria"/>
</dbReference>
<dbReference type="SUPFAM" id="SSF51658">
    <property type="entry name" value="Xylose isomerase-like"/>
    <property type="match status" value="1"/>
</dbReference>
<keyword evidence="1 3" id="KW-0413">Isomerase</keyword>
<dbReference type="Proteomes" id="UP000014227">
    <property type="component" value="Chromosome I"/>
</dbReference>
<dbReference type="KEGG" id="ccz:CCALI_02288"/>
<dbReference type="STRING" id="454171.CP488_01807"/>
<evidence type="ECO:0000313" key="3">
    <source>
        <dbReference type="EMBL" id="CCW36095.1"/>
    </source>
</evidence>
<accession>S0EZV2</accession>
<dbReference type="AlphaFoldDB" id="S0EZV2"/>
<feature type="domain" description="Xylose isomerase-like TIM barrel" evidence="2">
    <location>
        <begin position="64"/>
        <end position="286"/>
    </location>
</feature>
<evidence type="ECO:0000256" key="1">
    <source>
        <dbReference type="ARBA" id="ARBA00023235"/>
    </source>
</evidence>
<proteinExistence type="predicted"/>
<evidence type="ECO:0000313" key="4">
    <source>
        <dbReference type="Proteomes" id="UP000014227"/>
    </source>
</evidence>
<evidence type="ECO:0000259" key="2">
    <source>
        <dbReference type="Pfam" id="PF01261"/>
    </source>
</evidence>
<dbReference type="InterPro" id="IPR006311">
    <property type="entry name" value="TAT_signal"/>
</dbReference>
<organism evidence="3 4">
    <name type="scientific">Chthonomonas calidirosea (strain DSM 23976 / ICMP 18418 / T49)</name>
    <dbReference type="NCBI Taxonomy" id="1303518"/>
    <lineage>
        <taxon>Bacteria</taxon>
        <taxon>Bacillati</taxon>
        <taxon>Armatimonadota</taxon>
        <taxon>Chthonomonadia</taxon>
        <taxon>Chthonomonadales</taxon>
        <taxon>Chthonomonadaceae</taxon>
        <taxon>Chthonomonas</taxon>
    </lineage>
</organism>
<dbReference type="Gene3D" id="3.20.20.150">
    <property type="entry name" value="Divalent-metal-dependent TIM barrel enzymes"/>
    <property type="match status" value="1"/>
</dbReference>
<reference evidence="4" key="1">
    <citation type="submission" date="2013-03" db="EMBL/GenBank/DDBJ databases">
        <title>Genome sequence of Chthonomonas calidirosea, the first sequenced genome from the Armatimonadetes phylum (formally candidate division OP10).</title>
        <authorList>
            <person name="Lee K.C.Y."/>
            <person name="Morgan X.C."/>
            <person name="Dunfield P.F."/>
            <person name="Tamas I."/>
            <person name="Houghton K.M."/>
            <person name="Vyssotski M."/>
            <person name="Ryan J.L.J."/>
            <person name="Lagutin K."/>
            <person name="McDonald I.R."/>
            <person name="Stott M.B."/>
        </authorList>
    </citation>
    <scope>NUCLEOTIDE SEQUENCE [LARGE SCALE GENOMIC DNA]</scope>
    <source>
        <strain evidence="4">DSM 23976 / ICMP 18418 / T49</strain>
    </source>
</reference>
<dbReference type="Pfam" id="PF01261">
    <property type="entry name" value="AP_endonuc_2"/>
    <property type="match status" value="1"/>
</dbReference>
<sequence>MRPNRSESDAGLSRRTFVGGAAGTALLAGAVGAQVAAPKAERGPHKAVLYSMLPGNLTVEDRMKLARDVGFEGVEAPPLADPKEQERLRAAAEAAGIRIHSVIYGGWDPPLSSPDPQAAAQSLKNAEAALRCAKALGADDILLVPAVVDARTRYVEAYRRAQQAIRRLVPFAEQLQVKICLEEVWNNFLLSPLEFAAFVDSFHSPWVGAYFDVGNVVPFAWPQDWIRTLGHRIQKVHLKDFKGGPGLFGGIGGHFVNLLEGSIDWPEVRRAFAEIGYTGYMTTELAGGDAAYLRDVSQRVDKILAGS</sequence>
<dbReference type="HOGENOM" id="CLU_073260_0_0_0"/>
<dbReference type="PANTHER" id="PTHR43489">
    <property type="entry name" value="ISOMERASE"/>
    <property type="match status" value="1"/>
</dbReference>